<protein>
    <submittedName>
        <fullName evidence="1">Uncharacterized protein</fullName>
    </submittedName>
</protein>
<proteinExistence type="predicted"/>
<evidence type="ECO:0000313" key="1">
    <source>
        <dbReference type="EMBL" id="CAF0735310.1"/>
    </source>
</evidence>
<organism evidence="1 2">
    <name type="scientific">Rotaria sordida</name>
    <dbReference type="NCBI Taxonomy" id="392033"/>
    <lineage>
        <taxon>Eukaryota</taxon>
        <taxon>Metazoa</taxon>
        <taxon>Spiralia</taxon>
        <taxon>Gnathifera</taxon>
        <taxon>Rotifera</taxon>
        <taxon>Eurotatoria</taxon>
        <taxon>Bdelloidea</taxon>
        <taxon>Philodinida</taxon>
        <taxon>Philodinidae</taxon>
        <taxon>Rotaria</taxon>
    </lineage>
</organism>
<name>A0A813NGG1_9BILA</name>
<accession>A0A813NGG1</accession>
<reference evidence="1" key="1">
    <citation type="submission" date="2021-02" db="EMBL/GenBank/DDBJ databases">
        <authorList>
            <person name="Nowell W R."/>
        </authorList>
    </citation>
    <scope>NUCLEOTIDE SEQUENCE</scope>
</reference>
<keyword evidence="2" id="KW-1185">Reference proteome</keyword>
<sequence>MTNHLLGRSRRSSTYVEVLPIEKEGRSRRGFSLELPLLKNDYIIDHFHNEELEEAINKIKKENEKIRLENLLYSRYLRRVNSSNIIETYDQYANENDIIEKELYINSNENILHSKVPKIARRLSMEKNSVDTSNTKSLWTKLIANLREATYAPLLLRIKQEKLFIAAYEIEHTRLDWKRMEANSILELDQLDVLLRTAESDEITEEKLNNDVKKHINKFQYDFSKDKLNNKRLIVPADILISRINKQIEKHKRLIDSLHIDTECAQVRIRTIEKTMQDLDNLHEKMDEIDINFVRTKYIDYRDTYKKLEKQYTMNKSSQYPLIHNLEEWKAKLSEQEQLKIDYQYKCDLFENYLELLNNEISCIKYENELILNENNFLKDRIADIKKVPTITEYAYTIEQTKKLKHEIDIWTQRVNIAEVSFHIENQDYFL</sequence>
<dbReference type="AlphaFoldDB" id="A0A813NGG1"/>
<comment type="caution">
    <text evidence="1">The sequence shown here is derived from an EMBL/GenBank/DDBJ whole genome shotgun (WGS) entry which is preliminary data.</text>
</comment>
<evidence type="ECO:0000313" key="2">
    <source>
        <dbReference type="Proteomes" id="UP000663870"/>
    </source>
</evidence>
<dbReference type="EMBL" id="CAJNOL010000008">
    <property type="protein sequence ID" value="CAF0735310.1"/>
    <property type="molecule type" value="Genomic_DNA"/>
</dbReference>
<dbReference type="Proteomes" id="UP000663870">
    <property type="component" value="Unassembled WGS sequence"/>
</dbReference>
<gene>
    <name evidence="1" type="ORF">JXQ802_LOCUS787</name>
</gene>